<keyword evidence="3" id="KW-1185">Reference proteome</keyword>
<keyword evidence="1" id="KW-1133">Transmembrane helix</keyword>
<proteinExistence type="predicted"/>
<accession>N1WFG5</accession>
<name>N1WFG5_9LEPT</name>
<dbReference type="RefSeq" id="WP_002996712.1">
    <property type="nucleotide sequence ID" value="NZ_AOHC02000015.1"/>
</dbReference>
<gene>
    <name evidence="2" type="ORF">LEP1GSC060_0779</name>
</gene>
<dbReference type="STRING" id="1218598.LEP1GSC060_0779"/>
<organism evidence="2 3">
    <name type="scientific">Leptospira weilii serovar Ranarum str. ICFT</name>
    <dbReference type="NCBI Taxonomy" id="1218598"/>
    <lineage>
        <taxon>Bacteria</taxon>
        <taxon>Pseudomonadati</taxon>
        <taxon>Spirochaetota</taxon>
        <taxon>Spirochaetia</taxon>
        <taxon>Leptospirales</taxon>
        <taxon>Leptospiraceae</taxon>
        <taxon>Leptospira</taxon>
    </lineage>
</organism>
<dbReference type="AlphaFoldDB" id="N1WFG5"/>
<feature type="transmembrane region" description="Helical" evidence="1">
    <location>
        <begin position="403"/>
        <end position="424"/>
    </location>
</feature>
<sequence length="569" mass="60186">MAARELNIVVKLNIDSIDFENEVSQELKVLRSQIVEFSDSIDFFSKSGAEAMKKFGESIGDSLTGNAEPALTRLAKNLRTTESDLIGLISKTKGNLKLEQEFQTTARAAGLTDGEIKKINRDLETSNRITAFLAASMRKVGAAALDFAVSFVSASVEAGLALEKQNMILENLSGSEYPKLKEAIDATIESSKGLANQKQLTEVANDAIKAGVSMDFISKNLSGLQRVSAVAGKDMSTSMTEAYDAIQTGSDDFLKNNGVLFASYSKEFAQINQSGMSEAAKRIDREKLVSAALSENSALQSAYGAHVGTSSAILERFTTIIDGLKASFGNLILDALRPFLNAFIQIFEYFTIGEQASNRLKGALVVLGSVVVGALVAIAIASDVTIASLFSMAAAGWAAIAPWIPFIVIGLAVAAVIAGIILLVQDLLTWMEGGESVIGKFLGDSKNAVGDTTRSEQANNAKAAVDAQKFSLLNMTPGFPPNGGFNFPKGTAGSDGPPLSNVYTLPIQPPSQNESNSCCGGIVVNIAKVMLGGGSSEKDARLFADYLEKELEKISVKIGLESGLSPEVI</sequence>
<feature type="transmembrane region" description="Helical" evidence="1">
    <location>
        <begin position="364"/>
        <end position="397"/>
    </location>
</feature>
<reference evidence="2" key="1">
    <citation type="submission" date="2013-03" db="EMBL/GenBank/DDBJ databases">
        <authorList>
            <person name="Harkins D.M."/>
            <person name="Durkin A.S."/>
            <person name="Brinkac L.M."/>
            <person name="Haft D.H."/>
            <person name="Selengut J.D."/>
            <person name="Sanka R."/>
            <person name="DePew J."/>
            <person name="Purushe J."/>
            <person name="Hartskeerl R.A."/>
            <person name="Ahmed A."/>
            <person name="van der Linden H."/>
            <person name="Goris M.G.A."/>
            <person name="Vinetz J.M."/>
            <person name="Sutton G.G."/>
            <person name="Nierman W.C."/>
            <person name="Fouts D.E."/>
        </authorList>
    </citation>
    <scope>NUCLEOTIDE SEQUENCE [LARGE SCALE GENOMIC DNA]</scope>
    <source>
        <strain evidence="2">ICFT</strain>
    </source>
</reference>
<dbReference type="NCBIfam" id="NF047706">
    <property type="entry name" value="LIC12611_phage_tail"/>
    <property type="match status" value="1"/>
</dbReference>
<keyword evidence="1" id="KW-0812">Transmembrane</keyword>
<evidence type="ECO:0000313" key="3">
    <source>
        <dbReference type="Proteomes" id="UP000012313"/>
    </source>
</evidence>
<dbReference type="Proteomes" id="UP000012313">
    <property type="component" value="Unassembled WGS sequence"/>
</dbReference>
<evidence type="ECO:0000313" key="2">
    <source>
        <dbReference type="EMBL" id="EMY78976.1"/>
    </source>
</evidence>
<keyword evidence="1" id="KW-0472">Membrane</keyword>
<protein>
    <submittedName>
        <fullName evidence="2">Uncharacterized protein</fullName>
    </submittedName>
</protein>
<comment type="caution">
    <text evidence="2">The sequence shown here is derived from an EMBL/GenBank/DDBJ whole genome shotgun (WGS) entry which is preliminary data.</text>
</comment>
<dbReference type="EMBL" id="AOHC02000015">
    <property type="protein sequence ID" value="EMY78976.1"/>
    <property type="molecule type" value="Genomic_DNA"/>
</dbReference>
<dbReference type="OrthoDB" id="328452at2"/>
<evidence type="ECO:0000256" key="1">
    <source>
        <dbReference type="SAM" id="Phobius"/>
    </source>
</evidence>